<evidence type="ECO:0000313" key="4">
    <source>
        <dbReference type="EMBL" id="CDQ40980.1"/>
    </source>
</evidence>
<dbReference type="PANTHER" id="PTHR43713">
    <property type="entry name" value="GLUTAMATE-1-SEMIALDEHYDE 2,1-AMINOMUTASE"/>
    <property type="match status" value="1"/>
</dbReference>
<comment type="similarity">
    <text evidence="3">Belongs to the class-III pyridoxal-phosphate-dependent aminotransferase family.</text>
</comment>
<dbReference type="PANTHER" id="PTHR43713:SF3">
    <property type="entry name" value="GLUTAMATE-1-SEMIALDEHYDE 2,1-AMINOMUTASE 1, CHLOROPLASTIC-RELATED"/>
    <property type="match status" value="1"/>
</dbReference>
<dbReference type="Gene3D" id="3.90.1150.10">
    <property type="entry name" value="Aspartate Aminotransferase, domain 1"/>
    <property type="match status" value="1"/>
</dbReference>
<evidence type="ECO:0000256" key="1">
    <source>
        <dbReference type="ARBA" id="ARBA00001933"/>
    </source>
</evidence>
<dbReference type="Pfam" id="PF00202">
    <property type="entry name" value="Aminotran_3"/>
    <property type="match status" value="1"/>
</dbReference>
<dbReference type="AlphaFoldDB" id="A0A024QFM9"/>
<dbReference type="STRING" id="1462526.BN990_03329"/>
<gene>
    <name evidence="4" type="primary">hemL1_1</name>
    <name evidence="4" type="ORF">BN990_03329</name>
</gene>
<evidence type="ECO:0000313" key="5">
    <source>
        <dbReference type="Proteomes" id="UP000028875"/>
    </source>
</evidence>
<dbReference type="GO" id="GO:0008483">
    <property type="term" value="F:transaminase activity"/>
    <property type="evidence" value="ECO:0007669"/>
    <property type="project" value="InterPro"/>
</dbReference>
<dbReference type="eggNOG" id="COG0001">
    <property type="taxonomic scope" value="Bacteria"/>
</dbReference>
<organism evidence="4 5">
    <name type="scientific">Virgibacillus massiliensis</name>
    <dbReference type="NCBI Taxonomy" id="1462526"/>
    <lineage>
        <taxon>Bacteria</taxon>
        <taxon>Bacillati</taxon>
        <taxon>Bacillota</taxon>
        <taxon>Bacilli</taxon>
        <taxon>Bacillales</taxon>
        <taxon>Bacillaceae</taxon>
        <taxon>Virgibacillus</taxon>
    </lineage>
</organism>
<dbReference type="InterPro" id="IPR049704">
    <property type="entry name" value="Aminotrans_3_PPA_site"/>
</dbReference>
<comment type="cofactor">
    <cofactor evidence="1">
        <name>pyridoxal 5'-phosphate</name>
        <dbReference type="ChEBI" id="CHEBI:597326"/>
    </cofactor>
</comment>
<sequence>MIKRMNQSLAYMDRAKQVMPGGVTANIKYFEPHPIVMKKGHGAYLTDVDDNEYVDYLLSYGSLMLGHGHPVIKHAIQSQLDTSGTWLFGTPHELEADFGEKLKQYFPSMELLRYTNSGTEATLLALRLAATYTGKHKIAKFEGHYHGGYDQVLLSVDPDVNEAGPAEEPLSVPASKGVGAYHQDHTVILPFNHSYAFELLKHHRDEIGVVVLEPIQSGFIPAQKVFMEELRRLTKDLGIVLLFDEVKTGFRIGMGGAQGYYGIEPDLTALGKVIGAGFPMGVVGGKREILMESAPVKNNATNLSSKDVLFHSGTYNGHPMILAAGLATIQVLENEFDFVVMQTNELKQQLERLFATKGIAMQAIGIGAMFNIVFTEEKVTNYREYQIADFRLRKDLDAHLLKEGIYAKPCNRYSLSTQHGEKEIEKTVTAVTGFLNQM</sequence>
<dbReference type="SUPFAM" id="SSF53383">
    <property type="entry name" value="PLP-dependent transferases"/>
    <property type="match status" value="1"/>
</dbReference>
<dbReference type="PROSITE" id="PS00600">
    <property type="entry name" value="AA_TRANSFER_CLASS_3"/>
    <property type="match status" value="1"/>
</dbReference>
<dbReference type="InterPro" id="IPR015422">
    <property type="entry name" value="PyrdxlP-dep_Trfase_small"/>
</dbReference>
<name>A0A024QFM9_9BACI</name>
<evidence type="ECO:0000256" key="2">
    <source>
        <dbReference type="ARBA" id="ARBA00022898"/>
    </source>
</evidence>
<evidence type="ECO:0000256" key="3">
    <source>
        <dbReference type="RuleBase" id="RU003560"/>
    </source>
</evidence>
<comment type="caution">
    <text evidence="4">The sequence shown here is derived from an EMBL/GenBank/DDBJ whole genome shotgun (WGS) entry which is preliminary data.</text>
</comment>
<dbReference type="Proteomes" id="UP000028875">
    <property type="component" value="Unassembled WGS sequence"/>
</dbReference>
<dbReference type="CDD" id="cd00610">
    <property type="entry name" value="OAT_like"/>
    <property type="match status" value="1"/>
</dbReference>
<dbReference type="Gene3D" id="3.40.640.10">
    <property type="entry name" value="Type I PLP-dependent aspartate aminotransferase-like (Major domain)"/>
    <property type="match status" value="1"/>
</dbReference>
<keyword evidence="5" id="KW-1185">Reference proteome</keyword>
<dbReference type="InterPro" id="IPR015421">
    <property type="entry name" value="PyrdxlP-dep_Trfase_major"/>
</dbReference>
<dbReference type="InterPro" id="IPR015424">
    <property type="entry name" value="PyrdxlP-dep_Trfase"/>
</dbReference>
<dbReference type="EMBL" id="CCDP010000002">
    <property type="protein sequence ID" value="CDQ40980.1"/>
    <property type="molecule type" value="Genomic_DNA"/>
</dbReference>
<dbReference type="InterPro" id="IPR005814">
    <property type="entry name" value="Aminotrans_3"/>
</dbReference>
<reference evidence="4 5" key="1">
    <citation type="submission" date="2014-03" db="EMBL/GenBank/DDBJ databases">
        <authorList>
            <person name="Urmite Genomes U."/>
        </authorList>
    </citation>
    <scope>NUCLEOTIDE SEQUENCE [LARGE SCALE GENOMIC DNA]</scope>
    <source>
        <strain evidence="4 5">Vm-5</strain>
    </source>
</reference>
<proteinExistence type="inferred from homology"/>
<keyword evidence="2 3" id="KW-0663">Pyridoxal phosphate</keyword>
<reference evidence="5" key="2">
    <citation type="submission" date="2014-05" db="EMBL/GenBank/DDBJ databases">
        <title>Draft genome sequence of Virgibacillus massiliensis Vm-5.</title>
        <authorList>
            <person name="Khelaifia S."/>
            <person name="Croce O."/>
            <person name="Lagier J.C."/>
            <person name="Raoult D."/>
        </authorList>
    </citation>
    <scope>NUCLEOTIDE SEQUENCE [LARGE SCALE GENOMIC DNA]</scope>
    <source>
        <strain evidence="5">Vm-5</strain>
    </source>
</reference>
<accession>A0A024QFM9</accession>
<dbReference type="GO" id="GO:0030170">
    <property type="term" value="F:pyridoxal phosphate binding"/>
    <property type="evidence" value="ECO:0007669"/>
    <property type="project" value="InterPro"/>
</dbReference>
<protein>
    <submittedName>
        <fullName evidence="4">Glutamate-1-semialdehyde 2,1-aminomutase 1</fullName>
    </submittedName>
</protein>